<comment type="catalytic activity">
    <reaction evidence="1 9">
        <text>N-(5-phospho-beta-D-ribosyl)anthranilate = 1-(2-carboxyphenylamino)-1-deoxy-D-ribulose 5-phosphate</text>
        <dbReference type="Rhea" id="RHEA:21540"/>
        <dbReference type="ChEBI" id="CHEBI:18277"/>
        <dbReference type="ChEBI" id="CHEBI:58613"/>
        <dbReference type="EC" id="5.3.1.24"/>
    </reaction>
</comment>
<evidence type="ECO:0000313" key="12">
    <source>
        <dbReference type="Proteomes" id="UP000194903"/>
    </source>
</evidence>
<evidence type="ECO:0000256" key="7">
    <source>
        <dbReference type="ARBA" id="ARBA00023141"/>
    </source>
</evidence>
<dbReference type="Gene3D" id="3.20.20.70">
    <property type="entry name" value="Aldolase class I"/>
    <property type="match status" value="1"/>
</dbReference>
<proteinExistence type="inferred from homology"/>
<dbReference type="PANTHER" id="PTHR42894">
    <property type="entry name" value="N-(5'-PHOSPHORIBOSYL)ANTHRANILATE ISOMERASE"/>
    <property type="match status" value="1"/>
</dbReference>
<keyword evidence="8 9" id="KW-0413">Isomerase</keyword>
<dbReference type="RefSeq" id="WP_087020064.1">
    <property type="nucleotide sequence ID" value="NZ_CP178353.1"/>
</dbReference>
<evidence type="ECO:0000256" key="4">
    <source>
        <dbReference type="ARBA" id="ARBA00022272"/>
    </source>
</evidence>
<feature type="domain" description="N-(5'phosphoribosyl) anthranilate isomerase (PRAI)" evidence="10">
    <location>
        <begin position="3"/>
        <end position="193"/>
    </location>
</feature>
<keyword evidence="6 9" id="KW-0822">Tryptophan biosynthesis</keyword>
<dbReference type="InterPro" id="IPR044643">
    <property type="entry name" value="TrpF_fam"/>
</dbReference>
<protein>
    <recommendedName>
        <fullName evidence="4 9">N-(5'-phosphoribosyl)anthranilate isomerase</fullName>
        <shortName evidence="9">PRAI</shortName>
        <ecNumber evidence="3 9">5.3.1.24</ecNumber>
    </recommendedName>
</protein>
<evidence type="ECO:0000259" key="10">
    <source>
        <dbReference type="Pfam" id="PF00697"/>
    </source>
</evidence>
<dbReference type="Proteomes" id="UP000194903">
    <property type="component" value="Unassembled WGS sequence"/>
</dbReference>
<reference evidence="11 12" key="1">
    <citation type="submission" date="2017-05" db="EMBL/GenBank/DDBJ databases">
        <title>Butyricicoccus porcorum sp. nov. a butyrate-producing bacterium from the swine intestinal tract.</title>
        <authorList>
            <person name="Trachsel J."/>
            <person name="Humphrey S."/>
            <person name="Allen H.K."/>
        </authorList>
    </citation>
    <scope>NUCLEOTIDE SEQUENCE [LARGE SCALE GENOMIC DNA]</scope>
    <source>
        <strain evidence="11">BB10</strain>
    </source>
</reference>
<keyword evidence="7 9" id="KW-0057">Aromatic amino acid biosynthesis</keyword>
<dbReference type="EC" id="5.3.1.24" evidence="3 9"/>
<evidence type="ECO:0000256" key="3">
    <source>
        <dbReference type="ARBA" id="ARBA00012572"/>
    </source>
</evidence>
<evidence type="ECO:0000256" key="9">
    <source>
        <dbReference type="HAMAP-Rule" id="MF_00135"/>
    </source>
</evidence>
<keyword evidence="5 9" id="KW-0028">Amino-acid biosynthesis</keyword>
<dbReference type="SUPFAM" id="SSF51366">
    <property type="entry name" value="Ribulose-phoshate binding barrel"/>
    <property type="match status" value="1"/>
</dbReference>
<dbReference type="PANTHER" id="PTHR42894:SF1">
    <property type="entry name" value="N-(5'-PHOSPHORIBOSYL)ANTHRANILATE ISOMERASE"/>
    <property type="match status" value="1"/>
</dbReference>
<dbReference type="GO" id="GO:0004640">
    <property type="term" value="F:phosphoribosylanthranilate isomerase activity"/>
    <property type="evidence" value="ECO:0007669"/>
    <property type="project" value="UniProtKB-UniRule"/>
</dbReference>
<evidence type="ECO:0000313" key="11">
    <source>
        <dbReference type="EMBL" id="OUM20121.1"/>
    </source>
</evidence>
<dbReference type="CDD" id="cd00405">
    <property type="entry name" value="PRAI"/>
    <property type="match status" value="1"/>
</dbReference>
<evidence type="ECO:0000256" key="2">
    <source>
        <dbReference type="ARBA" id="ARBA00004664"/>
    </source>
</evidence>
<dbReference type="OrthoDB" id="9786954at2"/>
<organism evidence="11 12">
    <name type="scientific">Butyricicoccus porcorum</name>
    <dbReference type="NCBI Taxonomy" id="1945634"/>
    <lineage>
        <taxon>Bacteria</taxon>
        <taxon>Bacillati</taxon>
        <taxon>Bacillota</taxon>
        <taxon>Clostridia</taxon>
        <taxon>Eubacteriales</taxon>
        <taxon>Butyricicoccaceae</taxon>
        <taxon>Butyricicoccus</taxon>
    </lineage>
</organism>
<dbReference type="UniPathway" id="UPA00035">
    <property type="reaction ID" value="UER00042"/>
</dbReference>
<evidence type="ECO:0000256" key="6">
    <source>
        <dbReference type="ARBA" id="ARBA00022822"/>
    </source>
</evidence>
<sequence>MKVKICGLKRPEDIQVVNQYRPDYIGFVINFPKSHRSLTPEQAWLLRTDLSPEIPAVGVTVNQPLAYNAALLNSHTVDIIQLHGQEDDAFVQKLQARTGKPVWKAFRIRSQADLDAARHSSADLVLLDNGYGTGEVFDWTLVRDIGRPFALAGGLRADNLSDAAKMQPYVMDISSGAETDGVKDADKIRALIEQIRSF</sequence>
<evidence type="ECO:0000256" key="1">
    <source>
        <dbReference type="ARBA" id="ARBA00001164"/>
    </source>
</evidence>
<accession>A0A252F353</accession>
<evidence type="ECO:0000256" key="8">
    <source>
        <dbReference type="ARBA" id="ARBA00023235"/>
    </source>
</evidence>
<dbReference type="AlphaFoldDB" id="A0A252F353"/>
<comment type="caution">
    <text evidence="11">The sequence shown here is derived from an EMBL/GenBank/DDBJ whole genome shotgun (WGS) entry which is preliminary data.</text>
</comment>
<comment type="similarity">
    <text evidence="9">Belongs to the TrpF family.</text>
</comment>
<keyword evidence="12" id="KW-1185">Reference proteome</keyword>
<name>A0A252F353_9FIRM</name>
<dbReference type="InterPro" id="IPR013785">
    <property type="entry name" value="Aldolase_TIM"/>
</dbReference>
<gene>
    <name evidence="9" type="primary">trpF</name>
    <name evidence="11" type="ORF">CBW42_08655</name>
</gene>
<dbReference type="HAMAP" id="MF_00135">
    <property type="entry name" value="PRAI"/>
    <property type="match status" value="1"/>
</dbReference>
<dbReference type="InterPro" id="IPR001240">
    <property type="entry name" value="PRAI_dom"/>
</dbReference>
<dbReference type="GO" id="GO:0000162">
    <property type="term" value="P:L-tryptophan biosynthetic process"/>
    <property type="evidence" value="ECO:0007669"/>
    <property type="project" value="UniProtKB-UniRule"/>
</dbReference>
<comment type="pathway">
    <text evidence="2 9">Amino-acid biosynthesis; L-tryptophan biosynthesis; L-tryptophan from chorismate: step 3/5.</text>
</comment>
<dbReference type="Pfam" id="PF00697">
    <property type="entry name" value="PRAI"/>
    <property type="match status" value="1"/>
</dbReference>
<evidence type="ECO:0000256" key="5">
    <source>
        <dbReference type="ARBA" id="ARBA00022605"/>
    </source>
</evidence>
<dbReference type="EMBL" id="NHOC01000007">
    <property type="protein sequence ID" value="OUM20121.1"/>
    <property type="molecule type" value="Genomic_DNA"/>
</dbReference>
<dbReference type="InterPro" id="IPR011060">
    <property type="entry name" value="RibuloseP-bd_barrel"/>
</dbReference>